<proteinExistence type="predicted"/>
<protein>
    <submittedName>
        <fullName evidence="1">Uncharacterized protein</fullName>
    </submittedName>
</protein>
<evidence type="ECO:0000313" key="1">
    <source>
        <dbReference type="EMBL" id="ERM80172.1"/>
    </source>
</evidence>
<reference evidence="1 2" key="1">
    <citation type="journal article" date="2013" name="Genome Announc.">
        <title>Draft Genome Sequence of the Psychrophilic and Alkaliphilic Rhodonellum psychrophilum Strain GCM71T.</title>
        <authorList>
            <person name="Hauptmann A.L."/>
            <person name="Glaring M.A."/>
            <person name="Hallin P.F."/>
            <person name="Prieme A."/>
            <person name="Stougaard P."/>
        </authorList>
    </citation>
    <scope>NUCLEOTIDE SEQUENCE [LARGE SCALE GENOMIC DNA]</scope>
    <source>
        <strain evidence="1 2">GCM71</strain>
    </source>
</reference>
<dbReference type="Proteomes" id="UP000016843">
    <property type="component" value="Unassembled WGS sequence"/>
</dbReference>
<accession>U5BW52</accession>
<comment type="caution">
    <text evidence="1">The sequence shown here is derived from an EMBL/GenBank/DDBJ whole genome shotgun (WGS) entry which is preliminary data.</text>
</comment>
<gene>
    <name evidence="1" type="ORF">P872_22300</name>
</gene>
<organism evidence="1 2">
    <name type="scientific">Rhodonellum psychrophilum GCM71 = DSM 17998</name>
    <dbReference type="NCBI Taxonomy" id="1123057"/>
    <lineage>
        <taxon>Bacteria</taxon>
        <taxon>Pseudomonadati</taxon>
        <taxon>Bacteroidota</taxon>
        <taxon>Cytophagia</taxon>
        <taxon>Cytophagales</taxon>
        <taxon>Cytophagaceae</taxon>
        <taxon>Rhodonellum</taxon>
    </lineage>
</organism>
<evidence type="ECO:0000313" key="2">
    <source>
        <dbReference type="Proteomes" id="UP000016843"/>
    </source>
</evidence>
<dbReference type="AlphaFoldDB" id="U5BW52"/>
<dbReference type="EMBL" id="AWXR01000144">
    <property type="protein sequence ID" value="ERM80172.1"/>
    <property type="molecule type" value="Genomic_DNA"/>
</dbReference>
<sequence length="58" mass="6823">MAGFFGIPSGWDKDFSFSIQFFNPRQSKNLDRQTIFSRYQKIIFGFGLNGRYAFVLFL</sequence>
<keyword evidence="2" id="KW-1185">Reference proteome</keyword>
<name>U5BW52_9BACT</name>